<keyword evidence="2" id="KW-1185">Reference proteome</keyword>
<dbReference type="EMBL" id="FPAB01000001">
    <property type="protein sequence ID" value="SFS33668.1"/>
    <property type="molecule type" value="Genomic_DNA"/>
</dbReference>
<proteinExistence type="predicted"/>
<dbReference type="STRING" id="1176198.SAMN05444716_101186"/>
<name>A0A1I6P0Q1_9ACTN</name>
<evidence type="ECO:0000313" key="2">
    <source>
        <dbReference type="Proteomes" id="UP000198873"/>
    </source>
</evidence>
<sequence>MRMNQETPEEAVHRGRALVLADLAACDAAGPAEVSALESAMEHRRWWCAQWPQGAPYLPGLLAQDVQDALLDAHGAAGRWPVCPFCEDHHALDLEPELSDAPHWVCGARGRTVAPLGGLDRAGEADGAP</sequence>
<dbReference type="AlphaFoldDB" id="A0A1I6P0Q1"/>
<evidence type="ECO:0000313" key="1">
    <source>
        <dbReference type="EMBL" id="SFS33668.1"/>
    </source>
</evidence>
<protein>
    <submittedName>
        <fullName evidence="1">Uncharacterized protein</fullName>
    </submittedName>
</protein>
<accession>A0A1I6P0Q1</accession>
<reference evidence="2" key="1">
    <citation type="submission" date="2016-10" db="EMBL/GenBank/DDBJ databases">
        <authorList>
            <person name="Varghese N."/>
            <person name="Submissions S."/>
        </authorList>
    </citation>
    <scope>NUCLEOTIDE SEQUENCE [LARGE SCALE GENOMIC DNA]</scope>
    <source>
        <strain evidence="2">CGMCC 4.7047</strain>
    </source>
</reference>
<dbReference type="Proteomes" id="UP000198873">
    <property type="component" value="Unassembled WGS sequence"/>
</dbReference>
<organism evidence="1 2">
    <name type="scientific">Streptomyces harbinensis</name>
    <dbReference type="NCBI Taxonomy" id="1176198"/>
    <lineage>
        <taxon>Bacteria</taxon>
        <taxon>Bacillati</taxon>
        <taxon>Actinomycetota</taxon>
        <taxon>Actinomycetes</taxon>
        <taxon>Kitasatosporales</taxon>
        <taxon>Streptomycetaceae</taxon>
        <taxon>Streptomyces</taxon>
    </lineage>
</organism>
<gene>
    <name evidence="1" type="ORF">SAMN05444716_101186</name>
</gene>